<proteinExistence type="predicted"/>
<dbReference type="EMBL" id="CP011304">
    <property type="protein sequence ID" value="AKE66444.1"/>
    <property type="molecule type" value="Genomic_DNA"/>
</dbReference>
<keyword evidence="2" id="KW-0808">Transferase</keyword>
<dbReference type="PATRIC" id="fig|1641812.3.peg.4260"/>
<dbReference type="HOGENOM" id="CLU_042257_1_0_3"/>
<sequence length="357" mass="39588">MSRKLLFLSTPVGFLGSGGGGGVELTLCNLARTLTKQGYLVRVVAPESSQLQDIPLITIAGNGQISAQSQGRESPILMPENAVLANMWHYAQQVQNEYDLIVNFAYDWLPFYLTPFFATPVAHLVSMASVSLAMDHIIEKTYRNFPHLLAFHTLAQAATFSISPPYRCLANGLDVSLYQFRTDPSPCLAWVGRIAPEKALEDAIAACQQLGVPLRVFGHISDPLYWRNLQDTYSFDLVDYRGFLPTESLQKELGDCFGLLMTPRWVEAFGNVAIEALACGVPVVAYRRGGPVEIIEDGKTGFLVEPDSIEGLVTGIKNLDRIDRYSCRAVVEQKYSLEALGNRAINWFEEIFARSQK</sequence>
<accession>A0A0F6U8C0</accession>
<dbReference type="InterPro" id="IPR050194">
    <property type="entry name" value="Glycosyltransferase_grp1"/>
</dbReference>
<dbReference type="EC" id="2.4.1.-" evidence="2"/>
<evidence type="ECO:0000313" key="3">
    <source>
        <dbReference type="Proteomes" id="UP000034103"/>
    </source>
</evidence>
<dbReference type="Proteomes" id="UP000034103">
    <property type="component" value="Chromosome"/>
</dbReference>
<feature type="domain" description="Glycosyl transferase family 1" evidence="1">
    <location>
        <begin position="186"/>
        <end position="319"/>
    </location>
</feature>
<dbReference type="InterPro" id="IPR001296">
    <property type="entry name" value="Glyco_trans_1"/>
</dbReference>
<dbReference type="PANTHER" id="PTHR45947">
    <property type="entry name" value="SULFOQUINOVOSYL TRANSFERASE SQD2"/>
    <property type="match status" value="1"/>
</dbReference>
<dbReference type="PANTHER" id="PTHR45947:SF3">
    <property type="entry name" value="SULFOQUINOVOSYL TRANSFERASE SQD2"/>
    <property type="match status" value="1"/>
</dbReference>
<evidence type="ECO:0000259" key="1">
    <source>
        <dbReference type="Pfam" id="PF00534"/>
    </source>
</evidence>
<gene>
    <name evidence="2" type="ORF">MYAER_4120</name>
</gene>
<organism evidence="2 3">
    <name type="scientific">Microcystis aeruginosa NIES-2549</name>
    <dbReference type="NCBI Taxonomy" id="1641812"/>
    <lineage>
        <taxon>Bacteria</taxon>
        <taxon>Bacillati</taxon>
        <taxon>Cyanobacteriota</taxon>
        <taxon>Cyanophyceae</taxon>
        <taxon>Oscillatoriophycideae</taxon>
        <taxon>Chroococcales</taxon>
        <taxon>Microcystaceae</taxon>
        <taxon>Microcystis</taxon>
    </lineage>
</organism>
<dbReference type="Gene3D" id="3.40.50.2000">
    <property type="entry name" value="Glycogen Phosphorylase B"/>
    <property type="match status" value="2"/>
</dbReference>
<name>A0A0F6U8C0_MICAE</name>
<dbReference type="SUPFAM" id="SSF53756">
    <property type="entry name" value="UDP-Glycosyltransferase/glycogen phosphorylase"/>
    <property type="match status" value="1"/>
</dbReference>
<keyword evidence="2" id="KW-0328">Glycosyltransferase</keyword>
<dbReference type="AlphaFoldDB" id="A0A0F6U8C0"/>
<evidence type="ECO:0000313" key="2">
    <source>
        <dbReference type="EMBL" id="AKE66444.1"/>
    </source>
</evidence>
<dbReference type="GO" id="GO:0016757">
    <property type="term" value="F:glycosyltransferase activity"/>
    <property type="evidence" value="ECO:0007669"/>
    <property type="project" value="UniProtKB-KW"/>
</dbReference>
<protein>
    <submittedName>
        <fullName evidence="2">UDP-glucose:tetrahydrobiopterin glucosyltransferase</fullName>
        <ecNumber evidence="2">2.4.1.-</ecNumber>
    </submittedName>
</protein>
<dbReference type="RefSeq" id="WP_046663388.1">
    <property type="nucleotide sequence ID" value="NZ_CP011304.1"/>
</dbReference>
<dbReference type="CDD" id="cd03802">
    <property type="entry name" value="GT4_AviGT4-like"/>
    <property type="match status" value="1"/>
</dbReference>
<dbReference type="Pfam" id="PF00534">
    <property type="entry name" value="Glycos_transf_1"/>
    <property type="match status" value="1"/>
</dbReference>
<reference evidence="2 3" key="1">
    <citation type="journal article" date="2015" name="Genome Announc.">
        <title>Complete Genome Sequence of Microcystis aeruginosa NIES-2549, a Bloom-Forming Cyanobacterium from Lake Kasumigaura, Japan.</title>
        <authorList>
            <person name="Yamaguchi H."/>
            <person name="Suzuki S."/>
            <person name="Tanabe Y."/>
            <person name="Osana Y."/>
            <person name="Shimura Y."/>
            <person name="Ishida K."/>
            <person name="Kawachi M."/>
        </authorList>
    </citation>
    <scope>NUCLEOTIDE SEQUENCE [LARGE SCALE GENOMIC DNA]</scope>
    <source>
        <strain evidence="2 3">NIES-2549</strain>
    </source>
</reference>